<dbReference type="PANTHER" id="PTHR31431">
    <property type="entry name" value="NUCLEOPORIN NUP188 HOMOLOG"/>
    <property type="match status" value="1"/>
</dbReference>
<dbReference type="Pfam" id="PF10487">
    <property type="entry name" value="Nup188_N"/>
    <property type="match status" value="1"/>
</dbReference>
<evidence type="ECO:0000256" key="1">
    <source>
        <dbReference type="SAM" id="MobiDB-lite"/>
    </source>
</evidence>
<dbReference type="GO" id="GO:0006405">
    <property type="term" value="P:RNA export from nucleus"/>
    <property type="evidence" value="ECO:0007669"/>
    <property type="project" value="TreeGrafter"/>
</dbReference>
<feature type="domain" description="Nucleoporin Nup188 N-terminal" evidence="2">
    <location>
        <begin position="48"/>
        <end position="345"/>
    </location>
</feature>
<gene>
    <name evidence="3" type="ORF">LITE_LOCUS1223</name>
</gene>
<proteinExistence type="predicted"/>
<reference evidence="3" key="1">
    <citation type="submission" date="2022-08" db="EMBL/GenBank/DDBJ databases">
        <authorList>
            <person name="Gutierrez-Valencia J."/>
        </authorList>
    </citation>
    <scope>NUCLEOTIDE SEQUENCE</scope>
</reference>
<evidence type="ECO:0000259" key="2">
    <source>
        <dbReference type="Pfam" id="PF10487"/>
    </source>
</evidence>
<feature type="compositionally biased region" description="Polar residues" evidence="1">
    <location>
        <begin position="1147"/>
        <end position="1160"/>
    </location>
</feature>
<dbReference type="EMBL" id="CAMGYJ010000002">
    <property type="protein sequence ID" value="CAI0376904.1"/>
    <property type="molecule type" value="Genomic_DNA"/>
</dbReference>
<dbReference type="GO" id="GO:0006606">
    <property type="term" value="P:protein import into nucleus"/>
    <property type="evidence" value="ECO:0007669"/>
    <property type="project" value="TreeGrafter"/>
</dbReference>
<protein>
    <recommendedName>
        <fullName evidence="2">Nucleoporin Nup188 N-terminal domain-containing protein</fullName>
    </recommendedName>
</protein>
<sequence>MSNQKSVDSSLWWDSFSSLLGELENASLSSDLPPQLVGQFSLSLEPAAKLKQNHGWFVETVSRFKPPNASSKEALNADKLKIGAHELSIKPQLKDKALRISSCASLDEVQSYILVERSLERNGLSIDSIAEEYMHLALLDFYIERQCLLKCTRQILMHALLVGISSKGENFIRDEGLKLISDGLELKLISVLQDLLSVTHPIQMDVDLVSLWAEETLIEDNLVLDILFLIYYESLCICNGEMWRKICSLYRGIVSGSFNFGKLALSTEAVKSCYQAKVQLLLILIETLDLENLLQLVHDGTPFSKGVSGFTVTDIQQMDSLISGFDVLEEKEVAGLLFAWAVFLCLITSLPVKEQADVVTDIDHVSYVRQAFEGAALSYFLEILESDMLHESDGPVAGYRSVLRTTISAFIASYEINIQLENRSLSLILDILCKIYRGEESLCVQFWDKESFIDGPIRCLLCNLEGEFPFRTLELVHLLSSLSEGSWPAECVYTFLDRSVGISSLFEVTSDSIVDKGSQIVETRQPLCIPGIEGLVVPPNTRGQILRVLDAKNGLVRWEYKQSGLLILLLRLAQSLQCEGNKEGFLILDLLRRLVSCNSGVTFSLMDIGSTFYRIPAGPSNQMEKNSWVVEIICAVIRNSSPSSAGAVQMSMGASILAEMIKCAPTVVAVAVKANIFEMASRTSMFDFGNKGSSSGSWLPSGKLAKMLLIDSEQNNYDIPLVISVLDFTINLVERRIESDFVLALVAFCLQYVLVNHDSWKYKVKHARWRVTLKVLELMKTCIAAGSYLEKLGIIIRDLLLWDSSIHSAIFRLVCNNKHTLERLHSSRLFELTEIEGFELAIGSALDVLYIMLSEFSKDISSNIPLFHQVVLLSAEKPDSVAAAAISLLSYTQNPILDANGIMEKTVQVGAARVLAMLLITTEYLQPYLSGNVWFVLDNNQITDLTEYFGRALFELLEHNEDLFISLMNVFTSAACYKPAFLVSIFSPNDIAGVKVGDNSQTKMPTSKKIHGAPVSKKASLSDGLMTYVERSNDLITSNPRILLSVLHFVRALWQGAGHYITIIDSLKSSGKFWKHLSGCISSVAASKDVSLEKLSEMEAQSLALKYKCQSAILEIMAFDMFLEKKLMHAELLLKGASHTDRKRESAPSSGRSDSDQSGTRDVWASWCEKSILGSLINAYTSCEYESKIFYHSKVASSLFSVHAMGKFAKGDSGSLSVSLLEKIGKDFENVSLSSQPAFLDLVAQYSHRGYSEGDKLKILILDDLYYHLQGELEGRIIEHGAFKELTQYLVQSNSFESYKREYDNGHLPSTKEVYLYDLKCLKKDLGLDLWDYTSWKASKAIAENMLDYMQEVNSMLLVLSSKHSALRELTTIFNIFYDNQSKKDNAHGMFSIQQCAACIDHICKHIHTATALASSSEDASQEILDLIEAQAELLLCLIRYIQTGLPLSTVMLVLKTSGAGLKILADSKSYRVLPTMSTKLLALVMLLALESCTGSDKIDGLSNTCMGLLPILCKCMTGAAEHSAICCTTTDLILRCFVTPNTWLPLIKEHLRLPHVIQNLQDDGKCRLSTIPTATAITTMKFLLTLARVRSGAEMLLASGFLPSLRVLFEKDEKPQEEIWGLGLAVVTSMIHSLGDGSTCDDIINDFIPYIFAEKAYVVSHYLSAPETSDMHTKKRPREQSAPTSLLALKETENTLTLMCVLAKRRVSWVKATKDMDDSQFREKSIHLLAFISRGAHHRLGEFTGIKGCPLVCPPVVKEEFEYCEKASFVSSKHGWFALSPHCCATSSKFPGVSVTSTALVLKGHQPNGLTDGGPAPTFFSDLVALQMYRIAFLLLKFLCIEAKSAAERSVEVGFVDLAHIPELPMPDILHGLQDQAIAVICDICEPKVINEEARSISLVLVQILEMALYLELSVLQICGIRPVLGRVDGFSNGVKMLFRVIEGHAFLHPSMKSLKQIVSMVYPGLLQNGGFL</sequence>
<accession>A0AAV0GV92</accession>
<evidence type="ECO:0000313" key="3">
    <source>
        <dbReference type="EMBL" id="CAI0376904.1"/>
    </source>
</evidence>
<dbReference type="InterPro" id="IPR018864">
    <property type="entry name" value="Nucleoporin_Nup188_N"/>
</dbReference>
<dbReference type="GO" id="GO:0044611">
    <property type="term" value="C:nuclear pore inner ring"/>
    <property type="evidence" value="ECO:0007669"/>
    <property type="project" value="TreeGrafter"/>
</dbReference>
<comment type="caution">
    <text evidence="3">The sequence shown here is derived from an EMBL/GenBank/DDBJ whole genome shotgun (WGS) entry which is preliminary data.</text>
</comment>
<keyword evidence="4" id="KW-1185">Reference proteome</keyword>
<feature type="region of interest" description="Disordered" evidence="1">
    <location>
        <begin position="1141"/>
        <end position="1160"/>
    </location>
</feature>
<name>A0AAV0GV92_9ROSI</name>
<evidence type="ECO:0000313" key="4">
    <source>
        <dbReference type="Proteomes" id="UP001154282"/>
    </source>
</evidence>
<dbReference type="GO" id="GO:0017056">
    <property type="term" value="F:structural constituent of nuclear pore"/>
    <property type="evidence" value="ECO:0007669"/>
    <property type="project" value="InterPro"/>
</dbReference>
<dbReference type="InterPro" id="IPR044840">
    <property type="entry name" value="Nup188"/>
</dbReference>
<dbReference type="Proteomes" id="UP001154282">
    <property type="component" value="Unassembled WGS sequence"/>
</dbReference>
<organism evidence="3 4">
    <name type="scientific">Linum tenue</name>
    <dbReference type="NCBI Taxonomy" id="586396"/>
    <lineage>
        <taxon>Eukaryota</taxon>
        <taxon>Viridiplantae</taxon>
        <taxon>Streptophyta</taxon>
        <taxon>Embryophyta</taxon>
        <taxon>Tracheophyta</taxon>
        <taxon>Spermatophyta</taxon>
        <taxon>Magnoliopsida</taxon>
        <taxon>eudicotyledons</taxon>
        <taxon>Gunneridae</taxon>
        <taxon>Pentapetalae</taxon>
        <taxon>rosids</taxon>
        <taxon>fabids</taxon>
        <taxon>Malpighiales</taxon>
        <taxon>Linaceae</taxon>
        <taxon>Linum</taxon>
    </lineage>
</organism>
<dbReference type="PANTHER" id="PTHR31431:SF1">
    <property type="entry name" value="NUCLEOPORIN NUP188"/>
    <property type="match status" value="1"/>
</dbReference>